<reference evidence="3 4" key="1">
    <citation type="submission" date="2019-06" db="EMBL/GenBank/DDBJ databases">
        <title>Sequencing the genomes of 1000 actinobacteria strains.</title>
        <authorList>
            <person name="Klenk H.-P."/>
        </authorList>
    </citation>
    <scope>NUCLEOTIDE SEQUENCE [LARGE SCALE GENOMIC DNA]</scope>
    <source>
        <strain evidence="3 4">DSM 41695</strain>
    </source>
</reference>
<dbReference type="RefSeq" id="WP_229924222.1">
    <property type="nucleotide sequence ID" value="NZ_BNCE01000035.1"/>
</dbReference>
<feature type="chain" id="PRO_5021968108" evidence="1">
    <location>
        <begin position="25"/>
        <end position="273"/>
    </location>
</feature>
<evidence type="ECO:0000313" key="4">
    <source>
        <dbReference type="Proteomes" id="UP000316603"/>
    </source>
</evidence>
<name>A0A561SGV9_9ACTN</name>
<dbReference type="PANTHER" id="PTHR37017">
    <property type="entry name" value="AB HYDROLASE-1 DOMAIN-CONTAINING PROTEIN-RELATED"/>
    <property type="match status" value="1"/>
</dbReference>
<keyword evidence="4" id="KW-1185">Reference proteome</keyword>
<accession>A0A561SGV9</accession>
<proteinExistence type="predicted"/>
<dbReference type="EMBL" id="VIWV01000002">
    <property type="protein sequence ID" value="TWF74106.1"/>
    <property type="molecule type" value="Genomic_DNA"/>
</dbReference>
<evidence type="ECO:0000259" key="2">
    <source>
        <dbReference type="Pfam" id="PF12697"/>
    </source>
</evidence>
<dbReference type="InterPro" id="IPR000073">
    <property type="entry name" value="AB_hydrolase_1"/>
</dbReference>
<dbReference type="SUPFAM" id="SSF53474">
    <property type="entry name" value="alpha/beta-Hydrolases"/>
    <property type="match status" value="1"/>
</dbReference>
<dbReference type="PANTHER" id="PTHR37017:SF11">
    <property type="entry name" value="ESTERASE_LIPASE_THIOESTERASE DOMAIN-CONTAINING PROTEIN"/>
    <property type="match status" value="1"/>
</dbReference>
<dbReference type="AlphaFoldDB" id="A0A561SGV9"/>
<gene>
    <name evidence="3" type="ORF">FHX78_12138</name>
</gene>
<dbReference type="Pfam" id="PF12697">
    <property type="entry name" value="Abhydrolase_6"/>
    <property type="match status" value="1"/>
</dbReference>
<sequence length="273" mass="28897">MNRRTHIVSGIAATLAVAAGTATAATASTDDRTGAGERHSGPRPTVVLVHGAFEDASTFDGITRRLQSEGYRVVSPATPLRGLEEDTRYISEVVRSLDGPVILAGHSYGGMLISEVAAQVPQVKALVYASAFIPQAGESLQDLNYKYPGSLLGPDTTYTVNHTAGPDLHVRAESFREVFAADRPARDAALAAAHQRPVAASALSDKARHTAPDSIPSYAVVATEDKAIPPAAQLFMAKRADARTWKVKSAHDLTVTHPELIASVIDKAARTSR</sequence>
<keyword evidence="1" id="KW-0732">Signal</keyword>
<feature type="domain" description="AB hydrolase-1" evidence="2">
    <location>
        <begin position="46"/>
        <end position="263"/>
    </location>
</feature>
<dbReference type="Proteomes" id="UP000316603">
    <property type="component" value="Unassembled WGS sequence"/>
</dbReference>
<organism evidence="3 4">
    <name type="scientific">Streptomyces capillispiralis</name>
    <dbReference type="NCBI Taxonomy" id="68182"/>
    <lineage>
        <taxon>Bacteria</taxon>
        <taxon>Bacillati</taxon>
        <taxon>Actinomycetota</taxon>
        <taxon>Actinomycetes</taxon>
        <taxon>Kitasatosporales</taxon>
        <taxon>Streptomycetaceae</taxon>
        <taxon>Streptomyces</taxon>
    </lineage>
</organism>
<dbReference type="Gene3D" id="3.40.50.1820">
    <property type="entry name" value="alpha/beta hydrolase"/>
    <property type="match status" value="1"/>
</dbReference>
<evidence type="ECO:0000313" key="3">
    <source>
        <dbReference type="EMBL" id="TWF74106.1"/>
    </source>
</evidence>
<dbReference type="InterPro" id="IPR052897">
    <property type="entry name" value="Sec-Metab_Biosynth_Hydrolase"/>
</dbReference>
<evidence type="ECO:0000256" key="1">
    <source>
        <dbReference type="SAM" id="SignalP"/>
    </source>
</evidence>
<feature type="signal peptide" evidence="1">
    <location>
        <begin position="1"/>
        <end position="24"/>
    </location>
</feature>
<comment type="caution">
    <text evidence="3">The sequence shown here is derived from an EMBL/GenBank/DDBJ whole genome shotgun (WGS) entry which is preliminary data.</text>
</comment>
<protein>
    <submittedName>
        <fullName evidence="3">Pimeloyl-ACP methyl ester carboxylesterase</fullName>
    </submittedName>
</protein>
<dbReference type="InterPro" id="IPR029058">
    <property type="entry name" value="AB_hydrolase_fold"/>
</dbReference>
<dbReference type="GO" id="GO:0003824">
    <property type="term" value="F:catalytic activity"/>
    <property type="evidence" value="ECO:0007669"/>
    <property type="project" value="UniProtKB-ARBA"/>
</dbReference>